<name>A0A6A6XDP1_9PLEO</name>
<dbReference type="OrthoDB" id="3729586at2759"/>
<evidence type="ECO:0000313" key="2">
    <source>
        <dbReference type="Proteomes" id="UP000799757"/>
    </source>
</evidence>
<organism evidence="1 2">
    <name type="scientific">Melanomma pulvis-pyrius CBS 109.77</name>
    <dbReference type="NCBI Taxonomy" id="1314802"/>
    <lineage>
        <taxon>Eukaryota</taxon>
        <taxon>Fungi</taxon>
        <taxon>Dikarya</taxon>
        <taxon>Ascomycota</taxon>
        <taxon>Pezizomycotina</taxon>
        <taxon>Dothideomycetes</taxon>
        <taxon>Pleosporomycetidae</taxon>
        <taxon>Pleosporales</taxon>
        <taxon>Melanommataceae</taxon>
        <taxon>Melanomma</taxon>
    </lineage>
</organism>
<keyword evidence="2" id="KW-1185">Reference proteome</keyword>
<accession>A0A6A6XDP1</accession>
<dbReference type="AlphaFoldDB" id="A0A6A6XDP1"/>
<dbReference type="Proteomes" id="UP000799757">
    <property type="component" value="Unassembled WGS sequence"/>
</dbReference>
<proteinExistence type="predicted"/>
<reference evidence="1" key="1">
    <citation type="journal article" date="2020" name="Stud. Mycol.">
        <title>101 Dothideomycetes genomes: a test case for predicting lifestyles and emergence of pathogens.</title>
        <authorList>
            <person name="Haridas S."/>
            <person name="Albert R."/>
            <person name="Binder M."/>
            <person name="Bloem J."/>
            <person name="Labutti K."/>
            <person name="Salamov A."/>
            <person name="Andreopoulos B."/>
            <person name="Baker S."/>
            <person name="Barry K."/>
            <person name="Bills G."/>
            <person name="Bluhm B."/>
            <person name="Cannon C."/>
            <person name="Castanera R."/>
            <person name="Culley D."/>
            <person name="Daum C."/>
            <person name="Ezra D."/>
            <person name="Gonzalez J."/>
            <person name="Henrissat B."/>
            <person name="Kuo A."/>
            <person name="Liang C."/>
            <person name="Lipzen A."/>
            <person name="Lutzoni F."/>
            <person name="Magnuson J."/>
            <person name="Mondo S."/>
            <person name="Nolan M."/>
            <person name="Ohm R."/>
            <person name="Pangilinan J."/>
            <person name="Park H.-J."/>
            <person name="Ramirez L."/>
            <person name="Alfaro M."/>
            <person name="Sun H."/>
            <person name="Tritt A."/>
            <person name="Yoshinaga Y."/>
            <person name="Zwiers L.-H."/>
            <person name="Turgeon B."/>
            <person name="Goodwin S."/>
            <person name="Spatafora J."/>
            <person name="Crous P."/>
            <person name="Grigoriev I."/>
        </authorList>
    </citation>
    <scope>NUCLEOTIDE SEQUENCE</scope>
    <source>
        <strain evidence="1">CBS 109.77</strain>
    </source>
</reference>
<evidence type="ECO:0000313" key="1">
    <source>
        <dbReference type="EMBL" id="KAF2793817.1"/>
    </source>
</evidence>
<gene>
    <name evidence="1" type="ORF">K505DRAFT_361648</name>
</gene>
<sequence length="287" mass="33561">MFSSSDIDYLFEDHFPFENLPAEIRNEVFKYSISEKSVLVEGQSRPVALRINQHGELVVPAFTAVSRQTRYETRGYVHSAIQNDGLIHVQIMDYDTRPLHTRLDLLSQEHGIPKTKLLDRVVVTLLGELNIDNILSWIINYLVNPKEYPFFRVADSNNLPKLDGYGEVSLFTGKLSLPFIIDSLFTVNNNEWDRKAYSFIENMEDFLKSKRYHIEYLASKDDETLEFITRIINFWIAGHVLLQRHKAELQRPDNRFFNRRGVTTMREKLFAMGEIMYNFRAELEGLS</sequence>
<dbReference type="EMBL" id="MU001913">
    <property type="protein sequence ID" value="KAF2793817.1"/>
    <property type="molecule type" value="Genomic_DNA"/>
</dbReference>
<protein>
    <submittedName>
        <fullName evidence="1">Uncharacterized protein</fullName>
    </submittedName>
</protein>